<dbReference type="AlphaFoldDB" id="A0A928Z9F1"/>
<keyword evidence="1" id="KW-0812">Transmembrane</keyword>
<protein>
    <submittedName>
        <fullName evidence="2">Two-component sensor histidine kinase</fullName>
    </submittedName>
</protein>
<name>A0A928Z9F1_9CYAN</name>
<feature type="non-terminal residue" evidence="2">
    <location>
        <position position="165"/>
    </location>
</feature>
<dbReference type="Proteomes" id="UP000621799">
    <property type="component" value="Unassembled WGS sequence"/>
</dbReference>
<accession>A0A928Z9F1</accession>
<keyword evidence="3" id="KW-1185">Reference proteome</keyword>
<dbReference type="EMBL" id="JADEXN010000224">
    <property type="protein sequence ID" value="MBE9041634.1"/>
    <property type="molecule type" value="Genomic_DNA"/>
</dbReference>
<reference evidence="2" key="1">
    <citation type="submission" date="2020-10" db="EMBL/GenBank/DDBJ databases">
        <authorList>
            <person name="Castelo-Branco R."/>
            <person name="Eusebio N."/>
            <person name="Adriana R."/>
            <person name="Vieira A."/>
            <person name="Brugerolle De Fraissinette N."/>
            <person name="Rezende De Castro R."/>
            <person name="Schneider M.P."/>
            <person name="Vasconcelos V."/>
            <person name="Leao P.N."/>
        </authorList>
    </citation>
    <scope>NUCLEOTIDE SEQUENCE</scope>
    <source>
        <strain evidence="2">LEGE 11467</strain>
    </source>
</reference>
<sequence length="165" mass="18169">MGIPSEISFRRFLLLRLVLLSLPVLLIGVLSYRKARSGLLETARQNLTESAVRKGASITASISAIGANLLTASQASSIQSGSLEEIRIFLDRLAARLPRNVRCIELKDLQTDRIEASTCDTPLPLTVPDTFWPVKARLEDLDEDLVYVKTALSDTQELESDSKLS</sequence>
<gene>
    <name evidence="2" type="ORF">IQ235_12670</name>
</gene>
<organism evidence="2 3">
    <name type="scientific">Zarconia navalis LEGE 11467</name>
    <dbReference type="NCBI Taxonomy" id="1828826"/>
    <lineage>
        <taxon>Bacteria</taxon>
        <taxon>Bacillati</taxon>
        <taxon>Cyanobacteriota</taxon>
        <taxon>Cyanophyceae</taxon>
        <taxon>Oscillatoriophycideae</taxon>
        <taxon>Oscillatoriales</taxon>
        <taxon>Oscillatoriales incertae sedis</taxon>
        <taxon>Zarconia</taxon>
        <taxon>Zarconia navalis</taxon>
    </lineage>
</organism>
<comment type="caution">
    <text evidence="2">The sequence shown here is derived from an EMBL/GenBank/DDBJ whole genome shotgun (WGS) entry which is preliminary data.</text>
</comment>
<keyword evidence="1" id="KW-0472">Membrane</keyword>
<evidence type="ECO:0000256" key="1">
    <source>
        <dbReference type="SAM" id="Phobius"/>
    </source>
</evidence>
<proteinExistence type="predicted"/>
<feature type="transmembrane region" description="Helical" evidence="1">
    <location>
        <begin position="12"/>
        <end position="32"/>
    </location>
</feature>
<keyword evidence="2" id="KW-0808">Transferase</keyword>
<dbReference type="GO" id="GO:0016301">
    <property type="term" value="F:kinase activity"/>
    <property type="evidence" value="ECO:0007669"/>
    <property type="project" value="UniProtKB-KW"/>
</dbReference>
<keyword evidence="2" id="KW-0418">Kinase</keyword>
<evidence type="ECO:0000313" key="3">
    <source>
        <dbReference type="Proteomes" id="UP000621799"/>
    </source>
</evidence>
<keyword evidence="1" id="KW-1133">Transmembrane helix</keyword>
<evidence type="ECO:0000313" key="2">
    <source>
        <dbReference type="EMBL" id="MBE9041634.1"/>
    </source>
</evidence>